<name>A0AA97NPK7_PYRO3</name>
<dbReference type="AlphaFoldDB" id="A0AA97NPK7"/>
<dbReference type="PANTHER" id="PTHR47784:SF10">
    <property type="entry name" value="TRANSCRIPTION FACTOR, PUTATIVE (AFU_ORTHOLOGUE AFUA_6G14150)-RELATED"/>
    <property type="match status" value="1"/>
</dbReference>
<accession>A0AA97NPK7</accession>
<reference evidence="3" key="1">
    <citation type="journal article" date="2012" name="PLoS Genet.">
        <title>Comparative analysis of the genomes of two field isolates of the rice blast fungus Magnaporthe oryzae.</title>
        <authorList>
            <person name="Xue M."/>
            <person name="Yang J."/>
            <person name="Li Z."/>
            <person name="Hu S."/>
            <person name="Yao N."/>
            <person name="Dean R.A."/>
            <person name="Zhao W."/>
            <person name="Shen M."/>
            <person name="Zhang H."/>
            <person name="Li C."/>
            <person name="Liu L."/>
            <person name="Cao L."/>
            <person name="Xu X."/>
            <person name="Xing Y."/>
            <person name="Hsiang T."/>
            <person name="Zhang Z."/>
            <person name="Xu J.R."/>
            <person name="Peng Y.L."/>
        </authorList>
    </citation>
    <scope>NUCLEOTIDE SEQUENCE</scope>
    <source>
        <strain evidence="3">Y34</strain>
    </source>
</reference>
<dbReference type="PROSITE" id="PS00463">
    <property type="entry name" value="ZN2_CY6_FUNGAL_1"/>
    <property type="match status" value="1"/>
</dbReference>
<dbReference type="Proteomes" id="UP000011086">
    <property type="component" value="Unassembled WGS sequence"/>
</dbReference>
<evidence type="ECO:0000313" key="3">
    <source>
        <dbReference type="EMBL" id="ELQ33966.1"/>
    </source>
</evidence>
<feature type="domain" description="Zn(2)-C6 fungal-type" evidence="2">
    <location>
        <begin position="19"/>
        <end position="50"/>
    </location>
</feature>
<evidence type="ECO:0000259" key="2">
    <source>
        <dbReference type="PROSITE" id="PS50048"/>
    </source>
</evidence>
<dbReference type="Gene3D" id="4.10.240.10">
    <property type="entry name" value="Zn(2)-C6 fungal-type DNA-binding domain"/>
    <property type="match status" value="1"/>
</dbReference>
<dbReference type="GO" id="GO:0008270">
    <property type="term" value="F:zinc ion binding"/>
    <property type="evidence" value="ECO:0007669"/>
    <property type="project" value="InterPro"/>
</dbReference>
<gene>
    <name evidence="3" type="ORF">OOU_Y34scaffold00833g3</name>
</gene>
<dbReference type="InterPro" id="IPR001138">
    <property type="entry name" value="Zn2Cys6_DnaBD"/>
</dbReference>
<dbReference type="GO" id="GO:0001228">
    <property type="term" value="F:DNA-binding transcription activator activity, RNA polymerase II-specific"/>
    <property type="evidence" value="ECO:0007669"/>
    <property type="project" value="TreeGrafter"/>
</dbReference>
<organism evidence="3">
    <name type="scientific">Pyricularia oryzae (strain Y34)</name>
    <name type="common">Rice blast fungus</name>
    <name type="synonym">Magnaporthe oryzae</name>
    <dbReference type="NCBI Taxonomy" id="1143189"/>
    <lineage>
        <taxon>Eukaryota</taxon>
        <taxon>Fungi</taxon>
        <taxon>Dikarya</taxon>
        <taxon>Ascomycota</taxon>
        <taxon>Pezizomycotina</taxon>
        <taxon>Sordariomycetes</taxon>
        <taxon>Sordariomycetidae</taxon>
        <taxon>Magnaporthales</taxon>
        <taxon>Pyriculariaceae</taxon>
        <taxon>Pyricularia</taxon>
    </lineage>
</organism>
<dbReference type="SUPFAM" id="SSF57701">
    <property type="entry name" value="Zn2/Cys6 DNA-binding domain"/>
    <property type="match status" value="1"/>
</dbReference>
<dbReference type="PANTHER" id="PTHR47784">
    <property type="entry name" value="STEROL UPTAKE CONTROL PROTEIN 2"/>
    <property type="match status" value="1"/>
</dbReference>
<protein>
    <recommendedName>
        <fullName evidence="2">Zn(2)-C6 fungal-type domain-containing protein</fullName>
    </recommendedName>
</protein>
<dbReference type="PROSITE" id="PS50048">
    <property type="entry name" value="ZN2_CY6_FUNGAL_2"/>
    <property type="match status" value="1"/>
</dbReference>
<dbReference type="CDD" id="cd00067">
    <property type="entry name" value="GAL4"/>
    <property type="match status" value="1"/>
</dbReference>
<dbReference type="InterPro" id="IPR053157">
    <property type="entry name" value="Sterol_Uptake_Regulator"/>
</dbReference>
<dbReference type="SMR" id="A0AA97NPK7"/>
<evidence type="ECO:0000256" key="1">
    <source>
        <dbReference type="ARBA" id="ARBA00023242"/>
    </source>
</evidence>
<dbReference type="InterPro" id="IPR036864">
    <property type="entry name" value="Zn2-C6_fun-type_DNA-bd_sf"/>
</dbReference>
<keyword evidence="1" id="KW-0539">Nucleus</keyword>
<sequence>MTNLNGVKKRGGHRKSTSGCTACKKRHIKCDETGPPCANCTIRRGSICIYLGKQGTTPIMTATPARSRHNHISADQLIDDLQKQQRSIRAAGLIHAGPIHAGPVHPGPSIPPPSYFSSSDTAAPATPARRELELELVHRWSVRTWRGLQMIPACSGFLREVLPRDMLRHDFLLSATLALAAADLAVSGGRGGSRVYADAAAAYVALAGWQFGRAVEELRGLGRRRGSSGGGLHRENLYIFAQFGDMMGYYYMAMPGAEVTSCGSLTSGVVVGGGGGSGEERVATATRASPPRRSIISRVHLAMQMFAGSMKTASLNWAWYLDSPTSARQAYEDYSPRLEAMRLLDGETLAAINLMSSVARAVRVQVADGLSVPYRDVRSYCFAIGQTKYEFAEQLLRRMSGSFLSVPAVSGTFDGGFLAGVAAREPVALFVLMFWGVAIWRARADGLWWIGNTGRELVDEICGVLVGGSIWGLEDVGRGVEWCRREVGLGAENNSKTG</sequence>
<proteinExistence type="predicted"/>
<dbReference type="EMBL" id="JH793233">
    <property type="protein sequence ID" value="ELQ33966.1"/>
    <property type="molecule type" value="Genomic_DNA"/>
</dbReference>
<dbReference type="Pfam" id="PF00172">
    <property type="entry name" value="Zn_clus"/>
    <property type="match status" value="1"/>
</dbReference>
<dbReference type="SMART" id="SM00066">
    <property type="entry name" value="GAL4"/>
    <property type="match status" value="1"/>
</dbReference>